<dbReference type="EMBL" id="NJAJ01000089">
    <property type="protein sequence ID" value="PHM59123.1"/>
    <property type="molecule type" value="Genomic_DNA"/>
</dbReference>
<accession>A0A2D0K6X0</accession>
<dbReference type="Proteomes" id="UP000222366">
    <property type="component" value="Unassembled WGS sequence"/>
</dbReference>
<gene>
    <name evidence="1" type="ORF">Xsto_04069</name>
</gene>
<sequence>MNNDVIELAREIENLQVKAAMELSNSWIIERLLLANAAALCLLEKGDKEQAMAWMEGLFDWAEEDLLSEAESNSDDLDGWVNKRMESEVSTIKALEIIRSETPAVEKIKNSLEELAKKLAEYENMKPVAIYNIADGEVYKSIHDIGDNKSILLAPLYRHPNK</sequence>
<organism evidence="1 2">
    <name type="scientific">Xenorhabdus stockiae</name>
    <dbReference type="NCBI Taxonomy" id="351614"/>
    <lineage>
        <taxon>Bacteria</taxon>
        <taxon>Pseudomonadati</taxon>
        <taxon>Pseudomonadota</taxon>
        <taxon>Gammaproteobacteria</taxon>
        <taxon>Enterobacterales</taxon>
        <taxon>Morganellaceae</taxon>
        <taxon>Xenorhabdus</taxon>
    </lineage>
</organism>
<reference evidence="1 2" key="1">
    <citation type="journal article" date="2017" name="Nat. Microbiol.">
        <title>Natural product diversity associated with the nematode symbionts Photorhabdus and Xenorhabdus.</title>
        <authorList>
            <person name="Tobias N.J."/>
            <person name="Wolff H."/>
            <person name="Djahanschiri B."/>
            <person name="Grundmann F."/>
            <person name="Kronenwerth M."/>
            <person name="Shi Y.M."/>
            <person name="Simonyi S."/>
            <person name="Grun P."/>
            <person name="Shapiro-Ilan D."/>
            <person name="Pidot S.J."/>
            <person name="Stinear T.P."/>
            <person name="Ebersberger I."/>
            <person name="Bode H.B."/>
        </authorList>
    </citation>
    <scope>NUCLEOTIDE SEQUENCE [LARGE SCALE GENOMIC DNA]</scope>
    <source>
        <strain evidence="1 2">DSM 17904</strain>
    </source>
</reference>
<keyword evidence="2" id="KW-1185">Reference proteome</keyword>
<name>A0A2D0K6X0_9GAMM</name>
<comment type="caution">
    <text evidence="1">The sequence shown here is derived from an EMBL/GenBank/DDBJ whole genome shotgun (WGS) entry which is preliminary data.</text>
</comment>
<protein>
    <submittedName>
        <fullName evidence="1">Uncharacterized protein</fullName>
    </submittedName>
</protein>
<dbReference type="RefSeq" id="WP_099126237.1">
    <property type="nucleotide sequence ID" value="NZ_CAWNRH010000169.1"/>
</dbReference>
<evidence type="ECO:0000313" key="2">
    <source>
        <dbReference type="Proteomes" id="UP000222366"/>
    </source>
</evidence>
<proteinExistence type="predicted"/>
<dbReference type="AlphaFoldDB" id="A0A2D0K6X0"/>
<evidence type="ECO:0000313" key="1">
    <source>
        <dbReference type="EMBL" id="PHM59123.1"/>
    </source>
</evidence>